<feature type="compositionally biased region" description="Basic and acidic residues" evidence="1">
    <location>
        <begin position="185"/>
        <end position="205"/>
    </location>
</feature>
<sequence>MAKKRRIVRKPVLRWTGQITNEEKRRDVDDLGDSRSEEGLNLIAEVVSASEIDQIRKEQELFQESARLHWNSFSKEKIFSRDSKLTFTKPLMKNRVKIAQIDPEEVAEQAINWNSTVICMVLGAKPLLGQSIDYEWLAVKCKSCSRYGHIMADCRKGGNEKSKPLGQKVRDNTQKAPVQAAVTKTDTRNKIGDPNGEKKPTKGQDTEWIIPKKPAMAKQSSVGKRRSEEDNDSNNSGNSFGVLKSKASLKFNKYCIERGPDGYGSSFFKVMWKDIGADICEVATDFFSTGTMPKEFRAILITVIPKHDNPSRVEDYKPIAYCTTVYKCISKLMCLRLSTVLPSLVSQN</sequence>
<feature type="region of interest" description="Disordered" evidence="1">
    <location>
        <begin position="159"/>
        <end position="239"/>
    </location>
</feature>
<evidence type="ECO:0008006" key="4">
    <source>
        <dbReference type="Google" id="ProtNLM"/>
    </source>
</evidence>
<accession>A0A803P9N1</accession>
<evidence type="ECO:0000313" key="3">
    <source>
        <dbReference type="Proteomes" id="UP000596661"/>
    </source>
</evidence>
<protein>
    <recommendedName>
        <fullName evidence="4">CCHC-type domain-containing protein</fullName>
    </recommendedName>
</protein>
<dbReference type="Gramene" id="evm.model.03.604">
    <property type="protein sequence ID" value="cds.evm.model.03.604"/>
    <property type="gene ID" value="evm.TU.03.604"/>
</dbReference>
<organism evidence="2 3">
    <name type="scientific">Cannabis sativa</name>
    <name type="common">Hemp</name>
    <name type="synonym">Marijuana</name>
    <dbReference type="NCBI Taxonomy" id="3483"/>
    <lineage>
        <taxon>Eukaryota</taxon>
        <taxon>Viridiplantae</taxon>
        <taxon>Streptophyta</taxon>
        <taxon>Embryophyta</taxon>
        <taxon>Tracheophyta</taxon>
        <taxon>Spermatophyta</taxon>
        <taxon>Magnoliopsida</taxon>
        <taxon>eudicotyledons</taxon>
        <taxon>Gunneridae</taxon>
        <taxon>Pentapetalae</taxon>
        <taxon>rosids</taxon>
        <taxon>fabids</taxon>
        <taxon>Rosales</taxon>
        <taxon>Cannabaceae</taxon>
        <taxon>Cannabis</taxon>
    </lineage>
</organism>
<proteinExistence type="predicted"/>
<reference evidence="2" key="2">
    <citation type="submission" date="2021-03" db="UniProtKB">
        <authorList>
            <consortium name="EnsemblPlants"/>
        </authorList>
    </citation>
    <scope>IDENTIFICATION</scope>
</reference>
<dbReference type="AlphaFoldDB" id="A0A803P9N1"/>
<dbReference type="EMBL" id="UZAU01000262">
    <property type="status" value="NOT_ANNOTATED_CDS"/>
    <property type="molecule type" value="Genomic_DNA"/>
</dbReference>
<evidence type="ECO:0000313" key="2">
    <source>
        <dbReference type="EnsemblPlants" id="cds.evm.model.03.604"/>
    </source>
</evidence>
<dbReference type="PANTHER" id="PTHR33233">
    <property type="entry name" value="ENDONUCLEASE/EXONUCLEASE/PHOSPHATASE"/>
    <property type="match status" value="1"/>
</dbReference>
<feature type="compositionally biased region" description="Basic and acidic residues" evidence="1">
    <location>
        <begin position="159"/>
        <end position="173"/>
    </location>
</feature>
<keyword evidence="3" id="KW-1185">Reference proteome</keyword>
<dbReference type="PANTHER" id="PTHR33233:SF17">
    <property type="entry name" value="DUF4283 DOMAIN-CONTAINING PROTEIN"/>
    <property type="match status" value="1"/>
</dbReference>
<reference evidence="2" key="1">
    <citation type="submission" date="2018-11" db="EMBL/GenBank/DDBJ databases">
        <authorList>
            <person name="Grassa J C."/>
        </authorList>
    </citation>
    <scope>NUCLEOTIDE SEQUENCE [LARGE SCALE GENOMIC DNA]</scope>
</reference>
<evidence type="ECO:0000256" key="1">
    <source>
        <dbReference type="SAM" id="MobiDB-lite"/>
    </source>
</evidence>
<name>A0A803P9N1_CANSA</name>
<dbReference type="EnsemblPlants" id="evm.model.03.604">
    <property type="protein sequence ID" value="cds.evm.model.03.604"/>
    <property type="gene ID" value="evm.TU.03.604"/>
</dbReference>
<dbReference type="Proteomes" id="UP000596661">
    <property type="component" value="Chromosome 3"/>
</dbReference>